<dbReference type="InterPro" id="IPR012337">
    <property type="entry name" value="RNaseH-like_sf"/>
</dbReference>
<keyword evidence="3" id="KW-0064">Aspartyl protease</keyword>
<protein>
    <recommendedName>
        <fullName evidence="11">Retrovirus-related Pol polyprotein from transposon TNT 1-94</fullName>
    </recommendedName>
</protein>
<evidence type="ECO:0000259" key="7">
    <source>
        <dbReference type="PROSITE" id="PS50158"/>
    </source>
</evidence>
<feature type="domain" description="Integrase catalytic" evidence="8">
    <location>
        <begin position="521"/>
        <end position="687"/>
    </location>
</feature>
<dbReference type="PANTHER" id="PTHR42648">
    <property type="entry name" value="TRANSPOSASE, PUTATIVE-RELATED"/>
    <property type="match status" value="1"/>
</dbReference>
<dbReference type="InterPro" id="IPR039537">
    <property type="entry name" value="Retrotran_Ty1/copia-like"/>
</dbReference>
<dbReference type="GO" id="GO:0004190">
    <property type="term" value="F:aspartic-type endopeptidase activity"/>
    <property type="evidence" value="ECO:0007669"/>
    <property type="project" value="UniProtKB-KW"/>
</dbReference>
<keyword evidence="4" id="KW-0378">Hydrolase</keyword>
<dbReference type="InterPro" id="IPR036397">
    <property type="entry name" value="RNaseH_sf"/>
</dbReference>
<name>A0A8T3BLU2_DENNO</name>
<feature type="compositionally biased region" description="Polar residues" evidence="6">
    <location>
        <begin position="268"/>
        <end position="283"/>
    </location>
</feature>
<dbReference type="Pfam" id="PF00665">
    <property type="entry name" value="rve"/>
    <property type="match status" value="1"/>
</dbReference>
<evidence type="ECO:0000256" key="5">
    <source>
        <dbReference type="PROSITE-ProRule" id="PRU00047"/>
    </source>
</evidence>
<dbReference type="InterPro" id="IPR001878">
    <property type="entry name" value="Znf_CCHC"/>
</dbReference>
<feature type="compositionally biased region" description="Low complexity" evidence="6">
    <location>
        <begin position="787"/>
        <end position="798"/>
    </location>
</feature>
<dbReference type="Pfam" id="PF14223">
    <property type="entry name" value="Retrotran_gag_2"/>
    <property type="match status" value="1"/>
</dbReference>
<keyword evidence="10" id="KW-1185">Reference proteome</keyword>
<evidence type="ECO:0000256" key="4">
    <source>
        <dbReference type="ARBA" id="ARBA00022801"/>
    </source>
</evidence>
<keyword evidence="5" id="KW-0862">Zinc</keyword>
<dbReference type="PANTHER" id="PTHR42648:SF26">
    <property type="entry name" value="INTEGRASE CATALYTIC DOMAIN-CONTAINING PROTEIN"/>
    <property type="match status" value="1"/>
</dbReference>
<gene>
    <name evidence="9" type="ORF">KFK09_010182</name>
</gene>
<sequence>MVSEPIMADQESTTSLPPSSLLHSGNQPEDLVIPAPLKFLISNIKNLISNTLTSDNYAIWRIQVLQQFTANGYAGHLTGASPSPTDPTTPAFNRWQLVDNNLLSALFSTISPSILPYVITAKTAQEVWQVLERRLQPTCRSRIIQLKNELHHVQMKDLTMQQYLSHIKSIVDNIAASGSTVDPEDIIIHILNGLPTSYNSFKAAIRTYPVNLDLDNLYSLLCSEEINVSQEQAKETLLTASNTALYSSSYNPQRGNKSKKYFKPKQPPQNQHLPMISQAPQTPTSTTRITCQFCGKAGHIAINCWHRYNFKYAPTSSRPQQALSAQTSSTNSADWILDTGASAHHTPDIHNVQYPNSYSGHDSVSIANGSTVPIHNSGQGLLPLPDTPRKLQLRNILHVPSLAHNLLSVSKLTADNPISIRFDANGFVIKDKQARRPLLRGQLRDGLYRIQNQQAPSLAALHANIQTAQLWHRRLGHPHRQILSTLSHTIPDIKNVSPNFSCISCSVAKSHKLHFNRTTSFTNCPFELIHTDVWGPAPIPSTDGFRYYVLFTDDFTRFTWIYLMNNKHETFAKFKIFYKLIKTQFLCKPKFLRSDVGGEFLSNEFTNFLHTHGIQRQLSCPHTPEQNGVAERKHLHLLDLTRTLLHASNLPSTFWSEALATANYVINRLPSTAINLDIPFQRLHGRLPDYSILRTFGCLCFPWLKPYAPNKLAPRSHKCIFLGYSSAHKGYRCYNLTDHKIYISRHVVFHEEIFPYQTQPIQNLQHKTTMPNPISPYLLTPASIQAPTPHTTNSNPTTEQIIPPLPDQGCNPIRTNSPPISDTSIAPSTSHSTQPTHHMQTRLKSGITKLKHILSLLSNTSMQDIPSTYTQAAKSTHWQQTMQAEYQALQQQQTWTFVPPPPNKKILGCKWTYKKKTLPNGQLDRYKARLVALGYDQQYGVNYTETFSPVAKMTTIRILLTIALNRNWKTTQLDVSNAFLHGDLHEEVYMRQPPGFIDPKAPQSVCKLQKSLYGLKQAPRQWFDKLTQFLQTQGFRFSRSDPSLLILNTNNAQIFLLIYVDDILITGNNEELIQILLSALQSKFALKQLGEISLFLGIQIIKHPTGLFLSQRHYAERLLQDAGLLDSKTASTPISPKTKQAQADDPPFHDPTLYRRLAGSIQYLSITRPDIAFAANQICQHMHHPTNTDHQAIKRLLRYIKGTISYGLPIKAGDLNLRSYTDADSASDTTDRKSISGFCTFLGPTLVSWTVKKQVTVAKSSTEVEYRALSAATSDVIWIRRLTEELGVAQPEPTIIYCDNISAIALAKNPVFHARTKHIEIDYQFIRQHIHNGNIQLNHISSTDQIADIFTKSFTPARFHDLRRKLTIQDQNC</sequence>
<feature type="domain" description="CCHC-type" evidence="7">
    <location>
        <begin position="291"/>
        <end position="304"/>
    </location>
</feature>
<evidence type="ECO:0000256" key="3">
    <source>
        <dbReference type="ARBA" id="ARBA00022750"/>
    </source>
</evidence>
<dbReference type="InterPro" id="IPR057670">
    <property type="entry name" value="SH3_retrovirus"/>
</dbReference>
<dbReference type="PROSITE" id="PS50994">
    <property type="entry name" value="INTEGRASE"/>
    <property type="match status" value="1"/>
</dbReference>
<dbReference type="InterPro" id="IPR043502">
    <property type="entry name" value="DNA/RNA_pol_sf"/>
</dbReference>
<dbReference type="Pfam" id="PF13976">
    <property type="entry name" value="gag_pre-integrs"/>
    <property type="match status" value="1"/>
</dbReference>
<feature type="region of interest" description="Disordered" evidence="6">
    <location>
        <begin position="1"/>
        <end position="23"/>
    </location>
</feature>
<dbReference type="InterPro" id="IPR001584">
    <property type="entry name" value="Integrase_cat-core"/>
</dbReference>
<feature type="region of interest" description="Disordered" evidence="6">
    <location>
        <begin position="783"/>
        <end position="839"/>
    </location>
</feature>
<keyword evidence="1" id="KW-0645">Protease</keyword>
<organism evidence="9 10">
    <name type="scientific">Dendrobium nobile</name>
    <name type="common">Orchid</name>
    <dbReference type="NCBI Taxonomy" id="94219"/>
    <lineage>
        <taxon>Eukaryota</taxon>
        <taxon>Viridiplantae</taxon>
        <taxon>Streptophyta</taxon>
        <taxon>Embryophyta</taxon>
        <taxon>Tracheophyta</taxon>
        <taxon>Spermatophyta</taxon>
        <taxon>Magnoliopsida</taxon>
        <taxon>Liliopsida</taxon>
        <taxon>Asparagales</taxon>
        <taxon>Orchidaceae</taxon>
        <taxon>Epidendroideae</taxon>
        <taxon>Malaxideae</taxon>
        <taxon>Dendrobiinae</taxon>
        <taxon>Dendrobium</taxon>
    </lineage>
</organism>
<dbReference type="OrthoDB" id="1737296at2759"/>
<dbReference type="GO" id="GO:0003676">
    <property type="term" value="F:nucleic acid binding"/>
    <property type="evidence" value="ECO:0007669"/>
    <property type="project" value="InterPro"/>
</dbReference>
<dbReference type="Proteomes" id="UP000829196">
    <property type="component" value="Unassembled WGS sequence"/>
</dbReference>
<feature type="compositionally biased region" description="Polar residues" evidence="6">
    <location>
        <begin position="813"/>
        <end position="838"/>
    </location>
</feature>
<dbReference type="InterPro" id="IPR013103">
    <property type="entry name" value="RVT_2"/>
</dbReference>
<evidence type="ECO:0000259" key="8">
    <source>
        <dbReference type="PROSITE" id="PS50994"/>
    </source>
</evidence>
<dbReference type="Pfam" id="PF25597">
    <property type="entry name" value="SH3_retrovirus"/>
    <property type="match status" value="1"/>
</dbReference>
<reference evidence="9" key="1">
    <citation type="journal article" date="2022" name="Front. Genet.">
        <title>Chromosome-Scale Assembly of the Dendrobium nobile Genome Provides Insights Into the Molecular Mechanism of the Biosynthesis of the Medicinal Active Ingredient of Dendrobium.</title>
        <authorList>
            <person name="Xu Q."/>
            <person name="Niu S.-C."/>
            <person name="Li K.-L."/>
            <person name="Zheng P.-J."/>
            <person name="Zhang X.-J."/>
            <person name="Jia Y."/>
            <person name="Liu Y."/>
            <person name="Niu Y.-X."/>
            <person name="Yu L.-H."/>
            <person name="Chen D.-F."/>
            <person name="Zhang G.-Q."/>
        </authorList>
    </citation>
    <scope>NUCLEOTIDE SEQUENCE</scope>
    <source>
        <tissue evidence="9">Leaf</tissue>
    </source>
</reference>
<dbReference type="PROSITE" id="PS50158">
    <property type="entry name" value="ZF_CCHC"/>
    <property type="match status" value="1"/>
</dbReference>
<dbReference type="GO" id="GO:0006508">
    <property type="term" value="P:proteolysis"/>
    <property type="evidence" value="ECO:0007669"/>
    <property type="project" value="UniProtKB-KW"/>
</dbReference>
<dbReference type="SUPFAM" id="SSF53098">
    <property type="entry name" value="Ribonuclease H-like"/>
    <property type="match status" value="1"/>
</dbReference>
<proteinExistence type="predicted"/>
<evidence type="ECO:0000313" key="10">
    <source>
        <dbReference type="Proteomes" id="UP000829196"/>
    </source>
</evidence>
<dbReference type="Pfam" id="PF07727">
    <property type="entry name" value="RVT_2"/>
    <property type="match status" value="1"/>
</dbReference>
<evidence type="ECO:0000313" key="9">
    <source>
        <dbReference type="EMBL" id="KAI0514148.1"/>
    </source>
</evidence>
<feature type="compositionally biased region" description="Low complexity" evidence="6">
    <location>
        <begin position="12"/>
        <end position="22"/>
    </location>
</feature>
<keyword evidence="5" id="KW-0863">Zinc-finger</keyword>
<dbReference type="InterPro" id="IPR054722">
    <property type="entry name" value="PolX-like_BBD"/>
</dbReference>
<dbReference type="Gene3D" id="3.30.420.10">
    <property type="entry name" value="Ribonuclease H-like superfamily/Ribonuclease H"/>
    <property type="match status" value="1"/>
</dbReference>
<dbReference type="InterPro" id="IPR025724">
    <property type="entry name" value="GAG-pre-integrase_dom"/>
</dbReference>
<feature type="region of interest" description="Disordered" evidence="6">
    <location>
        <begin position="249"/>
        <end position="283"/>
    </location>
</feature>
<keyword evidence="2" id="KW-0479">Metal-binding</keyword>
<dbReference type="GO" id="GO:0015074">
    <property type="term" value="P:DNA integration"/>
    <property type="evidence" value="ECO:0007669"/>
    <property type="project" value="InterPro"/>
</dbReference>
<evidence type="ECO:0000256" key="6">
    <source>
        <dbReference type="SAM" id="MobiDB-lite"/>
    </source>
</evidence>
<dbReference type="EMBL" id="JAGYWB010000008">
    <property type="protein sequence ID" value="KAI0514148.1"/>
    <property type="molecule type" value="Genomic_DNA"/>
</dbReference>
<evidence type="ECO:0000256" key="1">
    <source>
        <dbReference type="ARBA" id="ARBA00022670"/>
    </source>
</evidence>
<accession>A0A8T3BLU2</accession>
<dbReference type="Pfam" id="PF22936">
    <property type="entry name" value="Pol_BBD"/>
    <property type="match status" value="1"/>
</dbReference>
<dbReference type="CDD" id="cd09272">
    <property type="entry name" value="RNase_HI_RT_Ty1"/>
    <property type="match status" value="1"/>
</dbReference>
<dbReference type="SUPFAM" id="SSF56672">
    <property type="entry name" value="DNA/RNA polymerases"/>
    <property type="match status" value="1"/>
</dbReference>
<evidence type="ECO:0000256" key="2">
    <source>
        <dbReference type="ARBA" id="ARBA00022723"/>
    </source>
</evidence>
<dbReference type="SMR" id="A0A8T3BLU2"/>
<dbReference type="GO" id="GO:0008270">
    <property type="term" value="F:zinc ion binding"/>
    <property type="evidence" value="ECO:0007669"/>
    <property type="project" value="UniProtKB-KW"/>
</dbReference>
<evidence type="ECO:0008006" key="11">
    <source>
        <dbReference type="Google" id="ProtNLM"/>
    </source>
</evidence>
<comment type="caution">
    <text evidence="9">The sequence shown here is derived from an EMBL/GenBank/DDBJ whole genome shotgun (WGS) entry which is preliminary data.</text>
</comment>